<proteinExistence type="predicted"/>
<evidence type="ECO:0000313" key="2">
    <source>
        <dbReference type="Proteomes" id="UP000595309"/>
    </source>
</evidence>
<protein>
    <submittedName>
        <fullName evidence="1">Uncharacterized protein</fullName>
    </submittedName>
</protein>
<name>A0A7T9XR57_YEREN</name>
<dbReference type="AlphaFoldDB" id="A0A7T9XR57"/>
<dbReference type="EMBL" id="CP068146">
    <property type="protein sequence ID" value="QQU45606.1"/>
    <property type="molecule type" value="Genomic_DNA"/>
</dbReference>
<organism evidence="1 2">
    <name type="scientific">Yersinia enterocolitica</name>
    <dbReference type="NCBI Taxonomy" id="630"/>
    <lineage>
        <taxon>Bacteria</taxon>
        <taxon>Pseudomonadati</taxon>
        <taxon>Pseudomonadota</taxon>
        <taxon>Gammaproteobacteria</taxon>
        <taxon>Enterobacterales</taxon>
        <taxon>Yersiniaceae</taxon>
        <taxon>Yersinia</taxon>
    </lineage>
</organism>
<dbReference type="Proteomes" id="UP000595309">
    <property type="component" value="Chromosome"/>
</dbReference>
<gene>
    <name evidence="1" type="ORF">I6I39_11305</name>
</gene>
<sequence>MVVNELFKLKDNNLKGLKILSEAELSFIAKNGADLITFQKNHALIEYVIGNYNYLSNIFVKKAMEMVSEEKSDLTYPFGDYYLETNSAFLNFLASSRTLLDHMGTNIKKSHGGQSTEFLYFKELYSREFDNNFSYKFMDKLRNFVQHCGMPPLSYTIQKRYDDKNESVTSNLIVMFPRDELLQAYDSWGKHVKPELQHQSSEFPAIPLINEYIYSLIKIYVNYSDKYQAHDILNVKRNLLDIIGEEDGYILGEYSTGHIIPNEKNESVSIKLSTIPTPLLEKVNHFLFLKQLLEDKQDTGYILYDELQ</sequence>
<accession>A0A7T9XR57</accession>
<dbReference type="RefSeq" id="WP_050124277.1">
    <property type="nucleotide sequence ID" value="NZ_CGHW01000015.1"/>
</dbReference>
<reference evidence="1 2" key="1">
    <citation type="submission" date="2021-01" db="EMBL/GenBank/DDBJ databases">
        <title>FDA dAtabase for Regulatory Grade micrObial Sequences (FDA-ARGOS): Supporting development and validation of Infectious Disease Dx tests.</title>
        <authorList>
            <person name="Blissenbach B."/>
            <person name="Krut O."/>
            <person name="Tallon L."/>
            <person name="Sadzewicz L."/>
            <person name="Zhao X."/>
            <person name="Boylan J."/>
            <person name="Ott S."/>
            <person name="Bowen H."/>
            <person name="Vavikolanu K."/>
            <person name="Mehta A."/>
            <person name="Aluvathingal J."/>
            <person name="Nadendla S."/>
            <person name="Yan Y."/>
            <person name="Sichtig H."/>
        </authorList>
    </citation>
    <scope>NUCLEOTIDE SEQUENCE [LARGE SCALE GENOMIC DNA]</scope>
    <source>
        <strain evidence="1 2">FDAARGOS_1082</strain>
    </source>
</reference>
<evidence type="ECO:0000313" key="1">
    <source>
        <dbReference type="EMBL" id="QQU45606.1"/>
    </source>
</evidence>